<dbReference type="EMBL" id="JBHFAB010000008">
    <property type="protein sequence ID" value="MFC1417526.1"/>
    <property type="molecule type" value="Genomic_DNA"/>
</dbReference>
<dbReference type="RefSeq" id="WP_380535730.1">
    <property type="nucleotide sequence ID" value="NZ_JBHFAB010000008.1"/>
</dbReference>
<accession>A0ABV6VUU5</accession>
<sequence length="206" mass="19761">MTRLHPRALAAAGIVSLGALLLSGCSSSSPSAATAQPSASGSASGSAQFTAYRNCLSQHGVTMPTGRPGGGNFSRNPSDRPSGGFSRNPSDRPSGGYGRGGFGGFGGASANPSAQAAMKACASLAPKGGFGGFGGNRGGAGGGTAMAAFSSCMKDHGVTVPANTNPRSINTADPKTAAAYKVCSALLPTPGGDAAGATPPPATPSS</sequence>
<evidence type="ECO:0000313" key="4">
    <source>
        <dbReference type="Proteomes" id="UP001592531"/>
    </source>
</evidence>
<evidence type="ECO:0000256" key="2">
    <source>
        <dbReference type="SAM" id="SignalP"/>
    </source>
</evidence>
<protein>
    <submittedName>
        <fullName evidence="3">Uncharacterized protein</fullName>
    </submittedName>
</protein>
<comment type="caution">
    <text evidence="3">The sequence shown here is derived from an EMBL/GenBank/DDBJ whole genome shotgun (WGS) entry which is preliminary data.</text>
</comment>
<keyword evidence="4" id="KW-1185">Reference proteome</keyword>
<gene>
    <name evidence="3" type="ORF">ACEZDE_12800</name>
</gene>
<proteinExistence type="predicted"/>
<feature type="chain" id="PRO_5045455389" evidence="2">
    <location>
        <begin position="33"/>
        <end position="206"/>
    </location>
</feature>
<feature type="region of interest" description="Disordered" evidence="1">
    <location>
        <begin position="60"/>
        <end position="100"/>
    </location>
</feature>
<dbReference type="PROSITE" id="PS51257">
    <property type="entry name" value="PROKAR_LIPOPROTEIN"/>
    <property type="match status" value="1"/>
</dbReference>
<evidence type="ECO:0000313" key="3">
    <source>
        <dbReference type="EMBL" id="MFC1417526.1"/>
    </source>
</evidence>
<keyword evidence="2" id="KW-0732">Signal</keyword>
<feature type="signal peptide" evidence="2">
    <location>
        <begin position="1"/>
        <end position="32"/>
    </location>
</feature>
<evidence type="ECO:0000256" key="1">
    <source>
        <dbReference type="SAM" id="MobiDB-lite"/>
    </source>
</evidence>
<organism evidence="3 4">
    <name type="scientific">Streptacidiphilus cavernicola</name>
    <dbReference type="NCBI Taxonomy" id="3342716"/>
    <lineage>
        <taxon>Bacteria</taxon>
        <taxon>Bacillati</taxon>
        <taxon>Actinomycetota</taxon>
        <taxon>Actinomycetes</taxon>
        <taxon>Kitasatosporales</taxon>
        <taxon>Streptomycetaceae</taxon>
        <taxon>Streptacidiphilus</taxon>
    </lineage>
</organism>
<reference evidence="3 4" key="1">
    <citation type="submission" date="2024-09" db="EMBL/GenBank/DDBJ databases">
        <authorList>
            <person name="Lee S.D."/>
        </authorList>
    </citation>
    <scope>NUCLEOTIDE SEQUENCE [LARGE SCALE GENOMIC DNA]</scope>
    <source>
        <strain evidence="3 4">N8-3</strain>
    </source>
</reference>
<name>A0ABV6VUU5_9ACTN</name>
<dbReference type="Proteomes" id="UP001592531">
    <property type="component" value="Unassembled WGS sequence"/>
</dbReference>